<comment type="caution">
    <text evidence="1">The sequence shown here is derived from an EMBL/GenBank/DDBJ whole genome shotgun (WGS) entry which is preliminary data.</text>
</comment>
<dbReference type="EMBL" id="JAQIZT010000017">
    <property type="protein sequence ID" value="KAJ6959161.1"/>
    <property type="molecule type" value="Genomic_DNA"/>
</dbReference>
<reference evidence="1" key="1">
    <citation type="journal article" date="2023" name="Mol. Ecol. Resour.">
        <title>Chromosome-level genome assembly of a triploid poplar Populus alba 'Berolinensis'.</title>
        <authorList>
            <person name="Chen S."/>
            <person name="Yu Y."/>
            <person name="Wang X."/>
            <person name="Wang S."/>
            <person name="Zhang T."/>
            <person name="Zhou Y."/>
            <person name="He R."/>
            <person name="Meng N."/>
            <person name="Wang Y."/>
            <person name="Liu W."/>
            <person name="Liu Z."/>
            <person name="Liu J."/>
            <person name="Guo Q."/>
            <person name="Huang H."/>
            <person name="Sederoff R.R."/>
            <person name="Wang G."/>
            <person name="Qu G."/>
            <person name="Chen S."/>
        </authorList>
    </citation>
    <scope>NUCLEOTIDE SEQUENCE</scope>
    <source>
        <strain evidence="1">SC-2020</strain>
    </source>
</reference>
<dbReference type="AlphaFoldDB" id="A0AAD6LEE6"/>
<dbReference type="Proteomes" id="UP001164929">
    <property type="component" value="Chromosome 17"/>
</dbReference>
<proteinExistence type="predicted"/>
<accession>A0AAD6LEE6</accession>
<sequence length="101" mass="11710">MQARICGRYRERSVWWRNQEAECVQIRLRDFANQKLKALWLWKTSMHCGVGPPCVDVVLSAKSKYLWSPVIFKLFFSLSLEVNGECIVCNISLQSILESSI</sequence>
<protein>
    <submittedName>
        <fullName evidence="1">Uncharacterized protein</fullName>
    </submittedName>
</protein>
<gene>
    <name evidence="1" type="ORF">NC653_037458</name>
</gene>
<organism evidence="1 2">
    <name type="scientific">Populus alba x Populus x berolinensis</name>
    <dbReference type="NCBI Taxonomy" id="444605"/>
    <lineage>
        <taxon>Eukaryota</taxon>
        <taxon>Viridiplantae</taxon>
        <taxon>Streptophyta</taxon>
        <taxon>Embryophyta</taxon>
        <taxon>Tracheophyta</taxon>
        <taxon>Spermatophyta</taxon>
        <taxon>Magnoliopsida</taxon>
        <taxon>eudicotyledons</taxon>
        <taxon>Gunneridae</taxon>
        <taxon>Pentapetalae</taxon>
        <taxon>rosids</taxon>
        <taxon>fabids</taxon>
        <taxon>Malpighiales</taxon>
        <taxon>Salicaceae</taxon>
        <taxon>Saliceae</taxon>
        <taxon>Populus</taxon>
    </lineage>
</organism>
<name>A0AAD6LEE6_9ROSI</name>
<evidence type="ECO:0000313" key="1">
    <source>
        <dbReference type="EMBL" id="KAJ6959161.1"/>
    </source>
</evidence>
<keyword evidence="2" id="KW-1185">Reference proteome</keyword>
<evidence type="ECO:0000313" key="2">
    <source>
        <dbReference type="Proteomes" id="UP001164929"/>
    </source>
</evidence>